<dbReference type="SUPFAM" id="SSF55331">
    <property type="entry name" value="Tautomerase/MIF"/>
    <property type="match status" value="1"/>
</dbReference>
<dbReference type="Pfam" id="PF14552">
    <property type="entry name" value="Tautomerase_2"/>
    <property type="match status" value="1"/>
</dbReference>
<name>A0ABT1FEL0_9GAMM</name>
<dbReference type="Gene3D" id="3.30.429.10">
    <property type="entry name" value="Macrophage Migration Inhibitory Factor"/>
    <property type="match status" value="1"/>
</dbReference>
<dbReference type="PANTHER" id="PTHR38460:SF1">
    <property type="entry name" value="TAUTOMERASE YOLI-RELATED"/>
    <property type="match status" value="1"/>
</dbReference>
<dbReference type="Proteomes" id="UP001204615">
    <property type="component" value="Unassembled WGS sequence"/>
</dbReference>
<keyword evidence="2" id="KW-1185">Reference proteome</keyword>
<evidence type="ECO:0000313" key="1">
    <source>
        <dbReference type="EMBL" id="MCP1375790.1"/>
    </source>
</evidence>
<protein>
    <submittedName>
        <fullName evidence="1">Tautomerase family protein</fullName>
    </submittedName>
</protein>
<comment type="caution">
    <text evidence="1">The sequence shown here is derived from an EMBL/GenBank/DDBJ whole genome shotgun (WGS) entry which is preliminary data.</text>
</comment>
<accession>A0ABT1FEL0</accession>
<reference evidence="1 2" key="1">
    <citation type="submission" date="2022-06" db="EMBL/GenBank/DDBJ databases">
        <title>Dyella sp. Sa strain:Sa Genome sequencing.</title>
        <authorList>
            <person name="Park S."/>
        </authorList>
    </citation>
    <scope>NUCLEOTIDE SEQUENCE [LARGE SCALE GENOMIC DNA]</scope>
    <source>
        <strain evidence="1 2">Sa</strain>
    </source>
</reference>
<proteinExistence type="predicted"/>
<evidence type="ECO:0000313" key="2">
    <source>
        <dbReference type="Proteomes" id="UP001204615"/>
    </source>
</evidence>
<gene>
    <name evidence="1" type="ORF">NC595_17210</name>
</gene>
<dbReference type="PANTHER" id="PTHR38460">
    <property type="entry name" value="TAUTOMERASE YOLI-RELATED"/>
    <property type="match status" value="1"/>
</dbReference>
<sequence>MPLVRISLRRGKPAAHLAALRNGVYEAMRETFGVPEDDRFILVHQHDPAEFDCDPHYLGIERSDDLVIVQIVCNNSRTVVQKQAFYRRVAEKLAADPGLRPEDVFINLVETARENWSFGNGIAQYA</sequence>
<dbReference type="RefSeq" id="WP_253568546.1">
    <property type="nucleotide sequence ID" value="NZ_JAMZEK010000004.1"/>
</dbReference>
<dbReference type="InterPro" id="IPR014347">
    <property type="entry name" value="Tautomerase/MIF_sf"/>
</dbReference>
<organism evidence="1 2">
    <name type="scientific">Dyella lutea</name>
    <dbReference type="NCBI Taxonomy" id="2950441"/>
    <lineage>
        <taxon>Bacteria</taxon>
        <taxon>Pseudomonadati</taxon>
        <taxon>Pseudomonadota</taxon>
        <taxon>Gammaproteobacteria</taxon>
        <taxon>Lysobacterales</taxon>
        <taxon>Rhodanobacteraceae</taxon>
        <taxon>Dyella</taxon>
    </lineage>
</organism>
<dbReference type="EMBL" id="JAMZEK010000004">
    <property type="protein sequence ID" value="MCP1375790.1"/>
    <property type="molecule type" value="Genomic_DNA"/>
</dbReference>
<dbReference type="InterPro" id="IPR037479">
    <property type="entry name" value="Tauto_MSAD"/>
</dbReference>